<proteinExistence type="predicted"/>
<reference evidence="2" key="1">
    <citation type="submission" date="2016-11" db="EMBL/GenBank/DDBJ databases">
        <authorList>
            <person name="Varghese N."/>
            <person name="Submissions S."/>
        </authorList>
    </citation>
    <scope>NUCLEOTIDE SEQUENCE [LARGE SCALE GENOMIC DNA]</scope>
    <source>
        <strain evidence="2">DX253</strain>
    </source>
</reference>
<evidence type="ECO:0000313" key="2">
    <source>
        <dbReference type="Proteomes" id="UP000184203"/>
    </source>
</evidence>
<organism evidence="1 2">
    <name type="scientific">Haladaptatus paucihalophilus DX253</name>
    <dbReference type="NCBI Taxonomy" id="797209"/>
    <lineage>
        <taxon>Archaea</taxon>
        <taxon>Methanobacteriati</taxon>
        <taxon>Methanobacteriota</taxon>
        <taxon>Stenosarchaea group</taxon>
        <taxon>Halobacteria</taxon>
        <taxon>Halobacteriales</taxon>
        <taxon>Haladaptataceae</taxon>
        <taxon>Haladaptatus</taxon>
    </lineage>
</organism>
<gene>
    <name evidence="1" type="ORF">SAMN05444342_2337</name>
</gene>
<name>A0A1M6VPX0_HALPU</name>
<evidence type="ECO:0000313" key="1">
    <source>
        <dbReference type="EMBL" id="SHK83543.1"/>
    </source>
</evidence>
<dbReference type="EMBL" id="FRAN01000003">
    <property type="protein sequence ID" value="SHK83543.1"/>
    <property type="molecule type" value="Genomic_DNA"/>
</dbReference>
<keyword evidence="2" id="KW-1185">Reference proteome</keyword>
<dbReference type="Proteomes" id="UP000184203">
    <property type="component" value="Unassembled WGS sequence"/>
</dbReference>
<accession>A0A1M6VPX0</accession>
<protein>
    <submittedName>
        <fullName evidence="1">Uncharacterized protein</fullName>
    </submittedName>
</protein>
<dbReference type="RefSeq" id="WP_018128927.1">
    <property type="nucleotide sequence ID" value="NZ_AQXI01000001.1"/>
</dbReference>
<sequence>MTGLGVFVATFVVYSLEYAIPGELPLFIVPLAMTAERGASAIKYETLSHGFATERYCSTTIILRLPAMKKLIMENEEGVIECSIG</sequence>
<dbReference type="AlphaFoldDB" id="A0A1M6VPX0"/>